<dbReference type="Gene3D" id="1.10.10.10">
    <property type="entry name" value="Winged helix-like DNA-binding domain superfamily/Winged helix DNA-binding domain"/>
    <property type="match status" value="1"/>
</dbReference>
<dbReference type="InterPro" id="IPR016032">
    <property type="entry name" value="Sig_transdc_resp-reg_C-effctor"/>
</dbReference>
<dbReference type="SUPFAM" id="SSF46894">
    <property type="entry name" value="C-terminal effector domain of the bipartite response regulators"/>
    <property type="match status" value="1"/>
</dbReference>
<dbReference type="GO" id="GO:0003677">
    <property type="term" value="F:DNA binding"/>
    <property type="evidence" value="ECO:0007669"/>
    <property type="project" value="InterPro"/>
</dbReference>
<evidence type="ECO:0000313" key="2">
    <source>
        <dbReference type="EMBL" id="KHS46077.1"/>
    </source>
</evidence>
<dbReference type="InterPro" id="IPR000792">
    <property type="entry name" value="Tscrpt_reg_LuxR_C"/>
</dbReference>
<dbReference type="STRING" id="48936.NJ75_02338"/>
<dbReference type="SMART" id="SM00421">
    <property type="entry name" value="HTH_LUXR"/>
    <property type="match status" value="1"/>
</dbReference>
<dbReference type="PATRIC" id="fig|48936.3.peg.2350"/>
<keyword evidence="3" id="KW-1185">Reference proteome</keyword>
<evidence type="ECO:0000313" key="3">
    <source>
        <dbReference type="Proteomes" id="UP000031338"/>
    </source>
</evidence>
<proteinExistence type="predicted"/>
<dbReference type="InterPro" id="IPR036388">
    <property type="entry name" value="WH-like_DNA-bd_sf"/>
</dbReference>
<reference evidence="2 3" key="1">
    <citation type="submission" date="2014-10" db="EMBL/GenBank/DDBJ databases">
        <title>Draft genome sequence of Novosphingobium subterraneum DSM 12447.</title>
        <authorList>
            <person name="Gan H.M."/>
            <person name="Gan H.Y."/>
            <person name="Savka M.A."/>
        </authorList>
    </citation>
    <scope>NUCLEOTIDE SEQUENCE [LARGE SCALE GENOMIC DNA]</scope>
    <source>
        <strain evidence="2 3">DSM 12447</strain>
    </source>
</reference>
<dbReference type="GO" id="GO:0006355">
    <property type="term" value="P:regulation of DNA-templated transcription"/>
    <property type="evidence" value="ECO:0007669"/>
    <property type="project" value="InterPro"/>
</dbReference>
<name>A0A0B8ZIF9_9SPHN</name>
<accession>A0A0B8ZIF9</accession>
<dbReference type="Proteomes" id="UP000031338">
    <property type="component" value="Unassembled WGS sequence"/>
</dbReference>
<dbReference type="EMBL" id="JRVC01000010">
    <property type="protein sequence ID" value="KHS46077.1"/>
    <property type="molecule type" value="Genomic_DNA"/>
</dbReference>
<dbReference type="RefSeq" id="WP_039334563.1">
    <property type="nucleotide sequence ID" value="NZ_JRVC01000010.1"/>
</dbReference>
<evidence type="ECO:0000259" key="1">
    <source>
        <dbReference type="SMART" id="SM00421"/>
    </source>
</evidence>
<organism evidence="2 3">
    <name type="scientific">Novosphingobium subterraneum</name>
    <dbReference type="NCBI Taxonomy" id="48936"/>
    <lineage>
        <taxon>Bacteria</taxon>
        <taxon>Pseudomonadati</taxon>
        <taxon>Pseudomonadota</taxon>
        <taxon>Alphaproteobacteria</taxon>
        <taxon>Sphingomonadales</taxon>
        <taxon>Sphingomonadaceae</taxon>
        <taxon>Novosphingobium</taxon>
    </lineage>
</organism>
<gene>
    <name evidence="2" type="ORF">NJ75_02338</name>
</gene>
<sequence length="369" mass="40203">MAFTHTDQQELFLPLVEGVHETPPWGAFMRNLVARTYARRAFLIITLANAMPSQEPTVIHVTAPRAVRERQLDFRRINALGLHPYGQLRPGRVYAIDEMLDFDDPARLALQRSALAEMGIRYGRWLRVSAGGAADAWLLLVREREDFSSAAVSTLAAIGPHLAASLRTLAALAEQRLQTAMAQAALARLGAGQLAFDAGGRVMATDPQAERMLTFAPAPDPRGGRRLQLLPAASSALEKACSAIAEGHIEATAILLDPARDLHMLLRKCDLALPEPHALPAVIGTLRTSVREDERAGTRILRELHGLSDREAALAEKLSRGETIIEAGRALRLTDETARNYSKRIYAKTGTRGQGDLVREVLGGLTPFA</sequence>
<comment type="caution">
    <text evidence="2">The sequence shown here is derived from an EMBL/GenBank/DDBJ whole genome shotgun (WGS) entry which is preliminary data.</text>
</comment>
<protein>
    <submittedName>
        <fullName evidence="2">Regulatory protein LuxR</fullName>
    </submittedName>
</protein>
<dbReference type="AlphaFoldDB" id="A0A0B8ZIF9"/>
<feature type="domain" description="HTH luxR-type" evidence="1">
    <location>
        <begin position="304"/>
        <end position="361"/>
    </location>
</feature>